<gene>
    <name evidence="1" type="ORF">FHS27_000071</name>
</gene>
<organism evidence="1 2">
    <name type="scientific">Aporhodopirellula rubra</name>
    <dbReference type="NCBI Taxonomy" id="980271"/>
    <lineage>
        <taxon>Bacteria</taxon>
        <taxon>Pseudomonadati</taxon>
        <taxon>Planctomycetota</taxon>
        <taxon>Planctomycetia</taxon>
        <taxon>Pirellulales</taxon>
        <taxon>Pirellulaceae</taxon>
        <taxon>Aporhodopirellula</taxon>
    </lineage>
</organism>
<name>A0A7W5H2L7_9BACT</name>
<proteinExistence type="predicted"/>
<comment type="caution">
    <text evidence="1">The sequence shown here is derived from an EMBL/GenBank/DDBJ whole genome shotgun (WGS) entry which is preliminary data.</text>
</comment>
<keyword evidence="2" id="KW-1185">Reference proteome</keyword>
<dbReference type="AlphaFoldDB" id="A0A7W5H2L7"/>
<sequence>MSLLRVIAVAEVMVGVFSTTKWTNDTKAVGGFPFVLFACFAVADRCCFASGRVRAVRCHVGKSVSS</sequence>
<dbReference type="Proteomes" id="UP000536179">
    <property type="component" value="Unassembled WGS sequence"/>
</dbReference>
<dbReference type="EMBL" id="JACHXU010000001">
    <property type="protein sequence ID" value="MBB3204307.1"/>
    <property type="molecule type" value="Genomic_DNA"/>
</dbReference>
<evidence type="ECO:0000313" key="1">
    <source>
        <dbReference type="EMBL" id="MBB3204307.1"/>
    </source>
</evidence>
<protein>
    <submittedName>
        <fullName evidence="1">Uncharacterized protein</fullName>
    </submittedName>
</protein>
<evidence type="ECO:0000313" key="2">
    <source>
        <dbReference type="Proteomes" id="UP000536179"/>
    </source>
</evidence>
<reference evidence="1 2" key="1">
    <citation type="submission" date="2020-08" db="EMBL/GenBank/DDBJ databases">
        <title>Genomic Encyclopedia of Type Strains, Phase III (KMG-III): the genomes of soil and plant-associated and newly described type strains.</title>
        <authorList>
            <person name="Whitman W."/>
        </authorList>
    </citation>
    <scope>NUCLEOTIDE SEQUENCE [LARGE SCALE GENOMIC DNA]</scope>
    <source>
        <strain evidence="1 2">CECT 8075</strain>
    </source>
</reference>
<accession>A0A7W5H2L7</accession>